<feature type="region of interest" description="Disordered" evidence="4">
    <location>
        <begin position="226"/>
        <end position="268"/>
    </location>
</feature>
<accession>A0A934KEL8</accession>
<keyword evidence="6" id="KW-0449">Lipoprotein</keyword>
<dbReference type="CDD" id="cd16334">
    <property type="entry name" value="LppX-like"/>
    <property type="match status" value="1"/>
</dbReference>
<feature type="compositionally biased region" description="Pro residues" evidence="4">
    <location>
        <begin position="253"/>
        <end position="268"/>
    </location>
</feature>
<comment type="subcellular location">
    <subcellularLocation>
        <location evidence="1">Cell envelope</location>
    </subcellularLocation>
</comment>
<dbReference type="PROSITE" id="PS51257">
    <property type="entry name" value="PROKAR_LIPOPROTEIN"/>
    <property type="match status" value="1"/>
</dbReference>
<keyword evidence="5" id="KW-0732">Signal</keyword>
<dbReference type="RefSeq" id="WP_338179149.1">
    <property type="nucleotide sequence ID" value="NZ_JAEKNQ010000035.1"/>
</dbReference>
<comment type="caution">
    <text evidence="6">The sequence shown here is derived from an EMBL/GenBank/DDBJ whole genome shotgun (WGS) entry which is preliminary data.</text>
</comment>
<organism evidence="6 7">
    <name type="scientific">Candidatus Dormiibacter inghamiae</name>
    <dbReference type="NCBI Taxonomy" id="3127013"/>
    <lineage>
        <taxon>Bacteria</taxon>
        <taxon>Bacillati</taxon>
        <taxon>Candidatus Dormiibacterota</taxon>
        <taxon>Candidatus Dormibacteria</taxon>
        <taxon>Candidatus Dormibacterales</taxon>
        <taxon>Candidatus Dormibacteraceae</taxon>
        <taxon>Candidatus Dormiibacter</taxon>
    </lineage>
</organism>
<evidence type="ECO:0000256" key="5">
    <source>
        <dbReference type="SAM" id="SignalP"/>
    </source>
</evidence>
<dbReference type="InterPro" id="IPR029046">
    <property type="entry name" value="LolA/LolB/LppX"/>
</dbReference>
<keyword evidence="3" id="KW-1003">Cell membrane</keyword>
<evidence type="ECO:0000256" key="1">
    <source>
        <dbReference type="ARBA" id="ARBA00004196"/>
    </source>
</evidence>
<sequence>MSRAWRICLAALLLVSAACSANPAEVVKPPDAKQVLQEAGSAMAGLQSAAISAKFGSGITLQGLELVSASGHISRPSNSDVVVKVKRGDYLLDVRLVTTGGRAYIRLPFASFTELSGNSGVSIPDLAQVLDSSHGLPAVLPRGRQPKYAGAEQVKGVDCNHVDTTYSAVDIGQTLGGQAPASDVKASIWAGKQDHLVRRVKLSGDFLQSAKPVDVDLTLTELNQPVTVTPPALPTPGSQPSPGPGTPGTPATPAVPPGQPHPSPAAGG</sequence>
<gene>
    <name evidence="6" type="ORF">JF888_09090</name>
</gene>
<keyword evidence="3" id="KW-0472">Membrane</keyword>
<dbReference type="Gene3D" id="2.50.20.20">
    <property type="match status" value="1"/>
</dbReference>
<evidence type="ECO:0000313" key="6">
    <source>
        <dbReference type="EMBL" id="MBJ7603325.1"/>
    </source>
</evidence>
<dbReference type="Proteomes" id="UP000620075">
    <property type="component" value="Unassembled WGS sequence"/>
</dbReference>
<evidence type="ECO:0000256" key="3">
    <source>
        <dbReference type="ARBA" id="ARBA00022475"/>
    </source>
</evidence>
<dbReference type="AlphaFoldDB" id="A0A934KEL8"/>
<dbReference type="EMBL" id="JAEKNQ010000035">
    <property type="protein sequence ID" value="MBJ7603325.1"/>
    <property type="molecule type" value="Genomic_DNA"/>
</dbReference>
<proteinExistence type="inferred from homology"/>
<dbReference type="SUPFAM" id="SSF89392">
    <property type="entry name" value="Prokaryotic lipoproteins and lipoprotein localization factors"/>
    <property type="match status" value="1"/>
</dbReference>
<comment type="similarity">
    <text evidence="2">Belongs to the LppX/LprAFG lipoprotein family.</text>
</comment>
<dbReference type="Pfam" id="PF07161">
    <property type="entry name" value="LppX_LprAFG"/>
    <property type="match status" value="1"/>
</dbReference>
<feature type="chain" id="PRO_5037135859" evidence="5">
    <location>
        <begin position="24"/>
        <end position="268"/>
    </location>
</feature>
<evidence type="ECO:0000256" key="4">
    <source>
        <dbReference type="SAM" id="MobiDB-lite"/>
    </source>
</evidence>
<name>A0A934KEL8_9BACT</name>
<evidence type="ECO:0000256" key="2">
    <source>
        <dbReference type="ARBA" id="ARBA00009194"/>
    </source>
</evidence>
<reference evidence="6 7" key="1">
    <citation type="submission" date="2020-10" db="EMBL/GenBank/DDBJ databases">
        <title>Ca. Dormibacterota MAGs.</title>
        <authorList>
            <person name="Montgomery K."/>
        </authorList>
    </citation>
    <scope>NUCLEOTIDE SEQUENCE [LARGE SCALE GENOMIC DNA]</scope>
    <source>
        <strain evidence="6">SC8811_S16_3</strain>
    </source>
</reference>
<protein>
    <submittedName>
        <fullName evidence="6">LppX_LprAFG lipoprotein</fullName>
    </submittedName>
</protein>
<feature type="signal peptide" evidence="5">
    <location>
        <begin position="1"/>
        <end position="23"/>
    </location>
</feature>
<feature type="compositionally biased region" description="Pro residues" evidence="4">
    <location>
        <begin position="231"/>
        <end position="247"/>
    </location>
</feature>
<dbReference type="GO" id="GO:0030313">
    <property type="term" value="C:cell envelope"/>
    <property type="evidence" value="ECO:0007669"/>
    <property type="project" value="UniProtKB-SubCell"/>
</dbReference>
<evidence type="ECO:0000313" key="7">
    <source>
        <dbReference type="Proteomes" id="UP000620075"/>
    </source>
</evidence>
<dbReference type="InterPro" id="IPR009830">
    <property type="entry name" value="LppX/LprAFG"/>
</dbReference>